<evidence type="ECO:0008006" key="3">
    <source>
        <dbReference type="Google" id="ProtNLM"/>
    </source>
</evidence>
<organism evidence="1 2">
    <name type="scientific">Emiliania huxleyi (strain CCMP1516)</name>
    <dbReference type="NCBI Taxonomy" id="280463"/>
    <lineage>
        <taxon>Eukaryota</taxon>
        <taxon>Haptista</taxon>
        <taxon>Haptophyta</taxon>
        <taxon>Prymnesiophyceae</taxon>
        <taxon>Isochrysidales</taxon>
        <taxon>Noelaerhabdaceae</taxon>
        <taxon>Emiliania</taxon>
    </lineage>
</organism>
<name>A0A0D3J9G6_EMIH1</name>
<dbReference type="Proteomes" id="UP000013827">
    <property type="component" value="Unassembled WGS sequence"/>
</dbReference>
<evidence type="ECO:0000313" key="1">
    <source>
        <dbReference type="EnsemblProtists" id="EOD20151"/>
    </source>
</evidence>
<dbReference type="PaxDb" id="2903-EOD20151"/>
<protein>
    <recommendedName>
        <fullName evidence="3">Tubulin/FtsZ GTPase domain-containing protein</fullName>
    </recommendedName>
</protein>
<reference evidence="1" key="2">
    <citation type="submission" date="2024-10" db="UniProtKB">
        <authorList>
            <consortium name="EnsemblProtists"/>
        </authorList>
    </citation>
    <scope>IDENTIFICATION</scope>
</reference>
<dbReference type="GeneID" id="17265694"/>
<dbReference type="EnsemblProtists" id="EOD20151">
    <property type="protein sequence ID" value="EOD20151"/>
    <property type="gene ID" value="EMIHUDRAFT_242382"/>
</dbReference>
<reference evidence="2" key="1">
    <citation type="journal article" date="2013" name="Nature">
        <title>Pan genome of the phytoplankton Emiliania underpins its global distribution.</title>
        <authorList>
            <person name="Read B.A."/>
            <person name="Kegel J."/>
            <person name="Klute M.J."/>
            <person name="Kuo A."/>
            <person name="Lefebvre S.C."/>
            <person name="Maumus F."/>
            <person name="Mayer C."/>
            <person name="Miller J."/>
            <person name="Monier A."/>
            <person name="Salamov A."/>
            <person name="Young J."/>
            <person name="Aguilar M."/>
            <person name="Claverie J.M."/>
            <person name="Frickenhaus S."/>
            <person name="Gonzalez K."/>
            <person name="Herman E.K."/>
            <person name="Lin Y.C."/>
            <person name="Napier J."/>
            <person name="Ogata H."/>
            <person name="Sarno A.F."/>
            <person name="Shmutz J."/>
            <person name="Schroeder D."/>
            <person name="de Vargas C."/>
            <person name="Verret F."/>
            <person name="von Dassow P."/>
            <person name="Valentin K."/>
            <person name="Van de Peer Y."/>
            <person name="Wheeler G."/>
            <person name="Dacks J.B."/>
            <person name="Delwiche C.F."/>
            <person name="Dyhrman S.T."/>
            <person name="Glockner G."/>
            <person name="John U."/>
            <person name="Richards T."/>
            <person name="Worden A.Z."/>
            <person name="Zhang X."/>
            <person name="Grigoriev I.V."/>
            <person name="Allen A.E."/>
            <person name="Bidle K."/>
            <person name="Borodovsky M."/>
            <person name="Bowler C."/>
            <person name="Brownlee C."/>
            <person name="Cock J.M."/>
            <person name="Elias M."/>
            <person name="Gladyshev V.N."/>
            <person name="Groth M."/>
            <person name="Guda C."/>
            <person name="Hadaegh A."/>
            <person name="Iglesias-Rodriguez M.D."/>
            <person name="Jenkins J."/>
            <person name="Jones B.M."/>
            <person name="Lawson T."/>
            <person name="Leese F."/>
            <person name="Lindquist E."/>
            <person name="Lobanov A."/>
            <person name="Lomsadze A."/>
            <person name="Malik S.B."/>
            <person name="Marsh M.E."/>
            <person name="Mackinder L."/>
            <person name="Mock T."/>
            <person name="Mueller-Roeber B."/>
            <person name="Pagarete A."/>
            <person name="Parker M."/>
            <person name="Probert I."/>
            <person name="Quesneville H."/>
            <person name="Raines C."/>
            <person name="Rensing S.A."/>
            <person name="Riano-Pachon D.M."/>
            <person name="Richier S."/>
            <person name="Rokitta S."/>
            <person name="Shiraiwa Y."/>
            <person name="Soanes D.M."/>
            <person name="van der Giezen M."/>
            <person name="Wahlund T.M."/>
            <person name="Williams B."/>
            <person name="Wilson W."/>
            <person name="Wolfe G."/>
            <person name="Wurch L.L."/>
        </authorList>
    </citation>
    <scope>NUCLEOTIDE SEQUENCE</scope>
</reference>
<accession>A0A0D3J9G6</accession>
<dbReference type="HOGENOM" id="CLU_1630108_0_0_1"/>
<dbReference type="RefSeq" id="XP_005772580.1">
    <property type="nucleotide sequence ID" value="XM_005772523.1"/>
</dbReference>
<evidence type="ECO:0000313" key="2">
    <source>
        <dbReference type="Proteomes" id="UP000013827"/>
    </source>
</evidence>
<dbReference type="KEGG" id="ehx:EMIHUDRAFT_242382"/>
<dbReference type="AlphaFoldDB" id="A0A0D3J9G6"/>
<proteinExistence type="predicted"/>
<keyword evidence="2" id="KW-1185">Reference proteome</keyword>
<sequence>MLGPMSAAALSEISGSGSSWMLGGASDENIADASVTHSDLAAAPDAARGVAERMSEALDGATLPASESDTVGRVVVVTGAGSAGQPDKEGLLAALGLKRAVDDKVLLDEARLVAKDYSTIMASDLSDHFELNFSDALVVAPVLYGGRASDGNVVAVLSMRVWT</sequence>